<sequence length="326" mass="36796">MSNYTPRNQPGHNHGETSAEAELQARLAEIEAGFLDPYTFTSRTLIQATFPHSKREEREVVLANGNVIVTMYSSKGLPYGVYPRLIMCWLTREAIRRRDLPMNEARVIPLGSSLSQFMREVGIGAASGGKEGNIHRLHHQLTALFSTFITVTTNDTTDVEDMPRSFQRIDNTVVADSSKLWWDPKHPDQLGLQDSSVTLSENFYRDLVSAAVPLNVSMLRQIRRSPLAIDLYCWLTYRLSYHRGVTVVAWEQLRAQFGAGYPDTTRGRRNWKIKVTAALRKVMDAWPEASVSVVDNGLMLKPGAPSVAKNQQRELKKCDTTEDNPF</sequence>
<accession>M1TV37</accession>
<gene>
    <name evidence="2" type="ORF">H924_13385</name>
</gene>
<dbReference type="eggNOG" id="ENOG502ZB3T">
    <property type="taxonomic scope" value="Bacteria"/>
</dbReference>
<evidence type="ECO:0000313" key="3">
    <source>
        <dbReference type="Proteomes" id="UP000011760"/>
    </source>
</evidence>
<feature type="compositionally biased region" description="Basic and acidic residues" evidence="1">
    <location>
        <begin position="311"/>
        <end position="320"/>
    </location>
</feature>
<dbReference type="Pfam" id="PF04796">
    <property type="entry name" value="RepA_C"/>
    <property type="match status" value="1"/>
</dbReference>
<feature type="region of interest" description="Disordered" evidence="1">
    <location>
        <begin position="304"/>
        <end position="326"/>
    </location>
</feature>
<dbReference type="AlphaFoldDB" id="M1TV37"/>
<keyword evidence="2" id="KW-0614">Plasmid</keyword>
<protein>
    <submittedName>
        <fullName evidence="2">Plasmid encoded RepA protein</fullName>
    </submittedName>
</protein>
<dbReference type="OrthoDB" id="1524783at2"/>
<dbReference type="HOGENOM" id="CLU_051492_1_0_11"/>
<reference evidence="2 3" key="1">
    <citation type="submission" date="2013-02" db="EMBL/GenBank/DDBJ databases">
        <title>The complete genome sequence of Corynebacterium callunae DSM 20147.</title>
        <authorList>
            <person name="Ruckert C."/>
            <person name="Albersmeier A."/>
            <person name="Kalinowski J."/>
        </authorList>
    </citation>
    <scope>NUCLEOTIDE SEQUENCE [LARGE SCALE GENOMIC DNA]</scope>
    <source>
        <strain evidence="2 3">DSM 20147</strain>
        <plasmid evidence="2 3">pCC2</plasmid>
    </source>
</reference>
<dbReference type="Proteomes" id="UP000011760">
    <property type="component" value="Plasmid pCC2"/>
</dbReference>
<dbReference type="PATRIC" id="fig|1121353.3.peg.2700"/>
<dbReference type="KEGG" id="ccn:H924_13385"/>
<name>M1TV37_9CORY</name>
<proteinExistence type="predicted"/>
<dbReference type="RefSeq" id="WP_015453127.1">
    <property type="nucleotide sequence ID" value="NC_020553.1"/>
</dbReference>
<dbReference type="EMBL" id="CP004356">
    <property type="protein sequence ID" value="AGG68066.1"/>
    <property type="molecule type" value="Genomic_DNA"/>
</dbReference>
<dbReference type="InterPro" id="IPR006881">
    <property type="entry name" value="RepA_C"/>
</dbReference>
<geneLocation type="plasmid" evidence="2 3">
    <name>pCC2</name>
</geneLocation>
<evidence type="ECO:0000313" key="2">
    <source>
        <dbReference type="EMBL" id="AGG68066.1"/>
    </source>
</evidence>
<organism evidence="2 3">
    <name type="scientific">Corynebacterium callunae DSM 20147</name>
    <dbReference type="NCBI Taxonomy" id="1121353"/>
    <lineage>
        <taxon>Bacteria</taxon>
        <taxon>Bacillati</taxon>
        <taxon>Actinomycetota</taxon>
        <taxon>Actinomycetes</taxon>
        <taxon>Mycobacteriales</taxon>
        <taxon>Corynebacteriaceae</taxon>
        <taxon>Corynebacterium</taxon>
    </lineage>
</organism>
<evidence type="ECO:0000256" key="1">
    <source>
        <dbReference type="SAM" id="MobiDB-lite"/>
    </source>
</evidence>
<keyword evidence="3" id="KW-1185">Reference proteome</keyword>